<accession>A0ABX3EV29</accession>
<comment type="caution">
    <text evidence="1">The sequence shown here is derived from an EMBL/GenBank/DDBJ whole genome shotgun (WGS) entry which is preliminary data.</text>
</comment>
<dbReference type="SUPFAM" id="SSF49899">
    <property type="entry name" value="Concanavalin A-like lectins/glucanases"/>
    <property type="match status" value="1"/>
</dbReference>
<reference evidence="1 2" key="1">
    <citation type="submission" date="2016-03" db="EMBL/GenBank/DDBJ databases">
        <authorList>
            <person name="Sant'Anna F.H."/>
            <person name="Ambrosini A."/>
            <person name="Souza R."/>
            <person name="Bach E."/>
            <person name="Fernandes G."/>
            <person name="Balsanelli E."/>
            <person name="Baura V.A."/>
            <person name="Souza E.M."/>
            <person name="Passaglia L."/>
        </authorList>
    </citation>
    <scope>NUCLEOTIDE SEQUENCE [LARGE SCALE GENOMIC DNA]</scope>
    <source>
        <strain evidence="1 2">P26E</strain>
    </source>
</reference>
<sequence length="200" mass="22268">MSRTVDWQSGDWSNHPVSAEVQDGVFVVTAAEGSDYWEKTMYGFQHVNGHALLAPWEDSDAVEVSFSLHGFTELYDQAGIMLWLSPEVWIKAGIELNDGVPHIGAVVTDVYSDWSLSPVAEWAGEVVTVRASRMNDAVVIRARTENHPWRTIRVARFPYETGKKAGPFVCAPTRAGLKVTFLRWVNTAPDTDIHADPPEE</sequence>
<evidence type="ECO:0000313" key="1">
    <source>
        <dbReference type="EMBL" id="OKP88319.1"/>
    </source>
</evidence>
<dbReference type="InterPro" id="IPR009784">
    <property type="entry name" value="DUF1349"/>
</dbReference>
<dbReference type="InterPro" id="IPR013320">
    <property type="entry name" value="ConA-like_dom_sf"/>
</dbReference>
<protein>
    <recommendedName>
        <fullName evidence="3">DUF1349 domain-containing protein</fullName>
    </recommendedName>
</protein>
<dbReference type="RefSeq" id="WP_074107134.1">
    <property type="nucleotide sequence ID" value="NZ_LVWI01000031.1"/>
</dbReference>
<evidence type="ECO:0008006" key="3">
    <source>
        <dbReference type="Google" id="ProtNLM"/>
    </source>
</evidence>
<organism evidence="1 2">
    <name type="scientific">Paenibacillus helianthi</name>
    <dbReference type="NCBI Taxonomy" id="1349432"/>
    <lineage>
        <taxon>Bacteria</taxon>
        <taxon>Bacillati</taxon>
        <taxon>Bacillota</taxon>
        <taxon>Bacilli</taxon>
        <taxon>Bacillales</taxon>
        <taxon>Paenibacillaceae</taxon>
        <taxon>Paenibacillus</taxon>
    </lineage>
</organism>
<gene>
    <name evidence="1" type="ORF">A3844_08070</name>
</gene>
<evidence type="ECO:0000313" key="2">
    <source>
        <dbReference type="Proteomes" id="UP000186058"/>
    </source>
</evidence>
<dbReference type="PANTHER" id="PTHR35332:SF2">
    <property type="entry name" value="REGULATION OF ENOLASE PROTEIN 1"/>
    <property type="match status" value="1"/>
</dbReference>
<dbReference type="PANTHER" id="PTHR35332">
    <property type="entry name" value="REGULATION OF ENOLASE PROTEIN 1"/>
    <property type="match status" value="1"/>
</dbReference>
<dbReference type="Proteomes" id="UP000186058">
    <property type="component" value="Unassembled WGS sequence"/>
</dbReference>
<name>A0ABX3EV29_9BACL</name>
<dbReference type="EMBL" id="LVWI01000031">
    <property type="protein sequence ID" value="OKP88319.1"/>
    <property type="molecule type" value="Genomic_DNA"/>
</dbReference>
<keyword evidence="2" id="KW-1185">Reference proteome</keyword>
<dbReference type="Pfam" id="PF07081">
    <property type="entry name" value="DUF1349"/>
    <property type="match status" value="1"/>
</dbReference>
<dbReference type="Gene3D" id="2.60.120.200">
    <property type="match status" value="1"/>
</dbReference>
<proteinExistence type="predicted"/>